<dbReference type="EC" id="6.3.5.-" evidence="1"/>
<dbReference type="GO" id="GO:0050567">
    <property type="term" value="F:glutaminyl-tRNA synthase (glutamine-hydrolyzing) activity"/>
    <property type="evidence" value="ECO:0007669"/>
    <property type="project" value="UniProtKB-UniRule"/>
</dbReference>
<dbReference type="EMBL" id="VFON01000001">
    <property type="protein sequence ID" value="TQL42951.1"/>
    <property type="molecule type" value="Genomic_DNA"/>
</dbReference>
<dbReference type="PANTHER" id="PTHR15004">
    <property type="entry name" value="GLUTAMYL-TRNA(GLN) AMIDOTRANSFERASE SUBUNIT C, MITOCHONDRIAL"/>
    <property type="match status" value="1"/>
</dbReference>
<organism evidence="2 3">
    <name type="scientific">Leucobacter komagatae</name>
    <dbReference type="NCBI Taxonomy" id="55969"/>
    <lineage>
        <taxon>Bacteria</taxon>
        <taxon>Bacillati</taxon>
        <taxon>Actinomycetota</taxon>
        <taxon>Actinomycetes</taxon>
        <taxon>Micrococcales</taxon>
        <taxon>Microbacteriaceae</taxon>
        <taxon>Leucobacter</taxon>
    </lineage>
</organism>
<dbReference type="OrthoDB" id="5295223at2"/>
<dbReference type="Proteomes" id="UP000319094">
    <property type="component" value="Unassembled WGS sequence"/>
</dbReference>
<keyword evidence="1" id="KW-0436">Ligase</keyword>
<comment type="similarity">
    <text evidence="1">Belongs to the GatC family.</text>
</comment>
<gene>
    <name evidence="1" type="primary">gatC</name>
    <name evidence="2" type="ORF">FB468_0962</name>
</gene>
<dbReference type="GO" id="GO:0050566">
    <property type="term" value="F:asparaginyl-tRNA synthase (glutamine-hydrolyzing) activity"/>
    <property type="evidence" value="ECO:0007669"/>
    <property type="project" value="RHEA"/>
</dbReference>
<dbReference type="GO" id="GO:0005524">
    <property type="term" value="F:ATP binding"/>
    <property type="evidence" value="ECO:0007669"/>
    <property type="project" value="UniProtKB-KW"/>
</dbReference>
<reference evidence="2 3" key="1">
    <citation type="submission" date="2019-06" db="EMBL/GenBank/DDBJ databases">
        <title>Sequencing the genomes of 1000 actinobacteria strains.</title>
        <authorList>
            <person name="Klenk H.-P."/>
        </authorList>
    </citation>
    <scope>NUCLEOTIDE SEQUENCE [LARGE SCALE GENOMIC DNA]</scope>
    <source>
        <strain evidence="2 3">DSM 8803</strain>
    </source>
</reference>
<keyword evidence="2" id="KW-0808">Transferase</keyword>
<dbReference type="InterPro" id="IPR036113">
    <property type="entry name" value="Asp/Glu-ADT_sf_sub_c"/>
</dbReference>
<protein>
    <recommendedName>
        <fullName evidence="1">Aspartyl/glutamyl-tRNA(Asn/Gln) amidotransferase subunit C</fullName>
        <shortName evidence="1">Asp/Glu-ADT subunit C</shortName>
        <ecNumber evidence="1">6.3.5.-</ecNumber>
    </recommendedName>
</protein>
<dbReference type="SUPFAM" id="SSF141000">
    <property type="entry name" value="Glu-tRNAGln amidotransferase C subunit"/>
    <property type="match status" value="1"/>
</dbReference>
<dbReference type="Pfam" id="PF02686">
    <property type="entry name" value="GatC"/>
    <property type="match status" value="1"/>
</dbReference>
<dbReference type="GO" id="GO:0006450">
    <property type="term" value="P:regulation of translational fidelity"/>
    <property type="evidence" value="ECO:0007669"/>
    <property type="project" value="InterPro"/>
</dbReference>
<dbReference type="AlphaFoldDB" id="A0A542Y4F1"/>
<evidence type="ECO:0000313" key="2">
    <source>
        <dbReference type="EMBL" id="TQL42951.1"/>
    </source>
</evidence>
<keyword evidence="1" id="KW-0648">Protein biosynthesis</keyword>
<comment type="function">
    <text evidence="1">Allows the formation of correctly charged Asn-tRNA(Asn) or Gln-tRNA(Gln) through the transamidation of misacylated Asp-tRNA(Asn) or Glu-tRNA(Gln) in organisms which lack either or both of asparaginyl-tRNA or glutaminyl-tRNA synthetases. The reaction takes place in the presence of glutamine and ATP through an activated phospho-Asp-tRNA(Asn) or phospho-Glu-tRNA(Gln).</text>
</comment>
<dbReference type="STRING" id="55969.SD72_01330"/>
<evidence type="ECO:0000313" key="3">
    <source>
        <dbReference type="Proteomes" id="UP000319094"/>
    </source>
</evidence>
<dbReference type="RefSeq" id="WP_141886331.1">
    <property type="nucleotide sequence ID" value="NZ_BAAAUY010000005.1"/>
</dbReference>
<keyword evidence="3" id="KW-1185">Reference proteome</keyword>
<keyword evidence="1" id="KW-0547">Nucleotide-binding</keyword>
<comment type="subunit">
    <text evidence="1">Heterotrimer of A, B and C subunits.</text>
</comment>
<dbReference type="InterPro" id="IPR003837">
    <property type="entry name" value="GatC"/>
</dbReference>
<dbReference type="GO" id="GO:0016740">
    <property type="term" value="F:transferase activity"/>
    <property type="evidence" value="ECO:0007669"/>
    <property type="project" value="UniProtKB-KW"/>
</dbReference>
<evidence type="ECO:0000256" key="1">
    <source>
        <dbReference type="HAMAP-Rule" id="MF_00122"/>
    </source>
</evidence>
<accession>A0A542Y4F1</accession>
<dbReference type="HAMAP" id="MF_00122">
    <property type="entry name" value="GatC"/>
    <property type="match status" value="1"/>
</dbReference>
<dbReference type="NCBIfam" id="TIGR00135">
    <property type="entry name" value="gatC"/>
    <property type="match status" value="1"/>
</dbReference>
<proteinExistence type="inferred from homology"/>
<name>A0A542Y4F1_9MICO</name>
<dbReference type="Gene3D" id="1.10.20.60">
    <property type="entry name" value="Glu-tRNAGln amidotransferase C subunit, N-terminal domain"/>
    <property type="match status" value="1"/>
</dbReference>
<comment type="catalytic activity">
    <reaction evidence="1">
        <text>L-glutamyl-tRNA(Gln) + L-glutamine + ATP + H2O = L-glutaminyl-tRNA(Gln) + L-glutamate + ADP + phosphate + H(+)</text>
        <dbReference type="Rhea" id="RHEA:17521"/>
        <dbReference type="Rhea" id="RHEA-COMP:9681"/>
        <dbReference type="Rhea" id="RHEA-COMP:9684"/>
        <dbReference type="ChEBI" id="CHEBI:15377"/>
        <dbReference type="ChEBI" id="CHEBI:15378"/>
        <dbReference type="ChEBI" id="CHEBI:29985"/>
        <dbReference type="ChEBI" id="CHEBI:30616"/>
        <dbReference type="ChEBI" id="CHEBI:43474"/>
        <dbReference type="ChEBI" id="CHEBI:58359"/>
        <dbReference type="ChEBI" id="CHEBI:78520"/>
        <dbReference type="ChEBI" id="CHEBI:78521"/>
        <dbReference type="ChEBI" id="CHEBI:456216"/>
    </reaction>
</comment>
<dbReference type="PANTHER" id="PTHR15004:SF0">
    <property type="entry name" value="GLUTAMYL-TRNA(GLN) AMIDOTRANSFERASE SUBUNIT C, MITOCHONDRIAL"/>
    <property type="match status" value="1"/>
</dbReference>
<keyword evidence="1" id="KW-0067">ATP-binding</keyword>
<comment type="caution">
    <text evidence="2">The sequence shown here is derived from an EMBL/GenBank/DDBJ whole genome shotgun (WGS) entry which is preliminary data.</text>
</comment>
<comment type="catalytic activity">
    <reaction evidence="1">
        <text>L-aspartyl-tRNA(Asn) + L-glutamine + ATP + H2O = L-asparaginyl-tRNA(Asn) + L-glutamate + ADP + phosphate + 2 H(+)</text>
        <dbReference type="Rhea" id="RHEA:14513"/>
        <dbReference type="Rhea" id="RHEA-COMP:9674"/>
        <dbReference type="Rhea" id="RHEA-COMP:9677"/>
        <dbReference type="ChEBI" id="CHEBI:15377"/>
        <dbReference type="ChEBI" id="CHEBI:15378"/>
        <dbReference type="ChEBI" id="CHEBI:29985"/>
        <dbReference type="ChEBI" id="CHEBI:30616"/>
        <dbReference type="ChEBI" id="CHEBI:43474"/>
        <dbReference type="ChEBI" id="CHEBI:58359"/>
        <dbReference type="ChEBI" id="CHEBI:78515"/>
        <dbReference type="ChEBI" id="CHEBI:78516"/>
        <dbReference type="ChEBI" id="CHEBI:456216"/>
    </reaction>
</comment>
<sequence length="111" mass="11558">MPETSAADTAAPGTEITADTVKHLAGLARIALTDAEVEGLTFELDSILANIAKVSEVATDDVPATSHPIPLSNVTRVDEVSDVLTREEALLNAPATADGMFRVSSILGEEQ</sequence>
<dbReference type="GO" id="GO:0006412">
    <property type="term" value="P:translation"/>
    <property type="evidence" value="ECO:0007669"/>
    <property type="project" value="UniProtKB-UniRule"/>
</dbReference>
<dbReference type="GO" id="GO:0070681">
    <property type="term" value="P:glutaminyl-tRNAGln biosynthesis via transamidation"/>
    <property type="evidence" value="ECO:0007669"/>
    <property type="project" value="TreeGrafter"/>
</dbReference>